<dbReference type="SUPFAM" id="SSF52309">
    <property type="entry name" value="N-(deoxy)ribosyltransferase-like"/>
    <property type="match status" value="1"/>
</dbReference>
<dbReference type="Pfam" id="PF24963">
    <property type="entry name" value="DUF7768"/>
    <property type="match status" value="1"/>
</dbReference>
<dbReference type="OrthoDB" id="9807423at2"/>
<accession>A0A4Z0YBY3</accession>
<sequence>MKLIYMASPYAGDIEKNTEFAKKACHHVMNEGYAFFAPHLLYPTILDEHQPEQRQLGLDMGIAMLSRCDELWCYGDHISLGMHLEIEEAGRLGIPVRRVMEQENGFAIGRVKNNVPAEAPEQAMRMV</sequence>
<gene>
    <name evidence="2" type="ORF">CAGA_13060</name>
</gene>
<evidence type="ECO:0000313" key="2">
    <source>
        <dbReference type="EMBL" id="TGJ76761.1"/>
    </source>
</evidence>
<keyword evidence="3" id="KW-1185">Reference proteome</keyword>
<dbReference type="AlphaFoldDB" id="A0A4Z0YBY3"/>
<name>A0A4Z0YBY3_9FIRM</name>
<evidence type="ECO:0000259" key="1">
    <source>
        <dbReference type="Pfam" id="PF24963"/>
    </source>
</evidence>
<dbReference type="InterPro" id="IPR056670">
    <property type="entry name" value="DUF7768"/>
</dbReference>
<reference evidence="2 3" key="1">
    <citation type="submission" date="2019-04" db="EMBL/GenBank/DDBJ databases">
        <authorList>
            <person name="Poehlein A."/>
            <person name="Bengelsdorf F.R."/>
            <person name="Duerre P."/>
            <person name="Daniel R."/>
        </authorList>
    </citation>
    <scope>NUCLEOTIDE SEQUENCE [LARGE SCALE GENOMIC DNA]</scope>
    <source>
        <strain evidence="2 3">BS-1</strain>
    </source>
</reference>
<organism evidence="2 3">
    <name type="scientific">Caproiciproducens galactitolivorans</name>
    <dbReference type="NCBI Taxonomy" id="642589"/>
    <lineage>
        <taxon>Bacteria</taxon>
        <taxon>Bacillati</taxon>
        <taxon>Bacillota</taxon>
        <taxon>Clostridia</taxon>
        <taxon>Eubacteriales</taxon>
        <taxon>Acutalibacteraceae</taxon>
        <taxon>Caproiciproducens</taxon>
    </lineage>
</organism>
<evidence type="ECO:0000313" key="3">
    <source>
        <dbReference type="Proteomes" id="UP000297714"/>
    </source>
</evidence>
<dbReference type="Proteomes" id="UP000297714">
    <property type="component" value="Unassembled WGS sequence"/>
</dbReference>
<dbReference type="RefSeq" id="WP_013623298.1">
    <property type="nucleotide sequence ID" value="NZ_SRMQ01000004.1"/>
</dbReference>
<proteinExistence type="predicted"/>
<dbReference type="EMBL" id="SRMQ01000004">
    <property type="protein sequence ID" value="TGJ76761.1"/>
    <property type="molecule type" value="Genomic_DNA"/>
</dbReference>
<feature type="domain" description="DUF7768" evidence="1">
    <location>
        <begin position="2"/>
        <end position="98"/>
    </location>
</feature>
<protein>
    <recommendedName>
        <fullName evidence="1">DUF7768 domain-containing protein</fullName>
    </recommendedName>
</protein>
<comment type="caution">
    <text evidence="2">The sequence shown here is derived from an EMBL/GenBank/DDBJ whole genome shotgun (WGS) entry which is preliminary data.</text>
</comment>
<dbReference type="Gene3D" id="3.40.50.10400">
    <property type="entry name" value="Hypothetical protein PA1492"/>
    <property type="match status" value="1"/>
</dbReference>